<dbReference type="PROSITE" id="PS50850">
    <property type="entry name" value="MFS"/>
    <property type="match status" value="1"/>
</dbReference>
<feature type="transmembrane region" description="Helical" evidence="5">
    <location>
        <begin position="26"/>
        <end position="51"/>
    </location>
</feature>
<feature type="transmembrane region" description="Helical" evidence="5">
    <location>
        <begin position="117"/>
        <end position="139"/>
    </location>
</feature>
<dbReference type="EMBL" id="FN869859">
    <property type="protein sequence ID" value="CCC81766.1"/>
    <property type="molecule type" value="Genomic_DNA"/>
</dbReference>
<keyword evidence="8" id="KW-1185">Reference proteome</keyword>
<evidence type="ECO:0000256" key="1">
    <source>
        <dbReference type="ARBA" id="ARBA00004141"/>
    </source>
</evidence>
<dbReference type="InterPro" id="IPR020846">
    <property type="entry name" value="MFS_dom"/>
</dbReference>
<dbReference type="CDD" id="cd17316">
    <property type="entry name" value="MFS_SV2_like"/>
    <property type="match status" value="1"/>
</dbReference>
<evidence type="ECO:0000256" key="3">
    <source>
        <dbReference type="ARBA" id="ARBA00022989"/>
    </source>
</evidence>
<feature type="domain" description="Major facilitator superfamily (MFS) profile" evidence="6">
    <location>
        <begin position="26"/>
        <end position="417"/>
    </location>
</feature>
<evidence type="ECO:0000313" key="8">
    <source>
        <dbReference type="Proteomes" id="UP000002654"/>
    </source>
</evidence>
<evidence type="ECO:0000313" key="7">
    <source>
        <dbReference type="EMBL" id="CCC81766.1"/>
    </source>
</evidence>
<dbReference type="eggNOG" id="arCOG02682">
    <property type="taxonomic scope" value="Archaea"/>
</dbReference>
<dbReference type="PATRIC" id="fig|768679.9.peg.1135"/>
<feature type="transmembrane region" description="Helical" evidence="5">
    <location>
        <begin position="394"/>
        <end position="412"/>
    </location>
</feature>
<feature type="transmembrane region" description="Helical" evidence="5">
    <location>
        <begin position="178"/>
        <end position="195"/>
    </location>
</feature>
<evidence type="ECO:0000259" key="6">
    <source>
        <dbReference type="PROSITE" id="PS50850"/>
    </source>
</evidence>
<evidence type="ECO:0000256" key="2">
    <source>
        <dbReference type="ARBA" id="ARBA00022692"/>
    </source>
</evidence>
<dbReference type="PROSITE" id="PS00217">
    <property type="entry name" value="SUGAR_TRANSPORT_2"/>
    <property type="match status" value="1"/>
</dbReference>
<comment type="subcellular location">
    <subcellularLocation>
        <location evidence="1">Membrane</location>
        <topology evidence="1">Multi-pass membrane protein</topology>
    </subcellularLocation>
</comment>
<dbReference type="HOGENOM" id="CLU_001265_46_6_2"/>
<dbReference type="Proteomes" id="UP000002654">
    <property type="component" value="Chromosome"/>
</dbReference>
<dbReference type="Gene3D" id="1.20.1250.20">
    <property type="entry name" value="MFS general substrate transporter like domains"/>
    <property type="match status" value="1"/>
</dbReference>
<dbReference type="Pfam" id="PF00083">
    <property type="entry name" value="Sugar_tr"/>
    <property type="match status" value="1"/>
</dbReference>
<gene>
    <name evidence="7" type="ordered locus">TTX_1126</name>
</gene>
<dbReference type="STRING" id="768679.TTX_1126"/>
<sequence length="427" mass="46199">MSANFARSVYLLNAQFWHMRASEAKLITSAGIGWMFDAMDVLLLSYILVAAAGELGMGVGEKGAVILLNNLGMLAGAFLFGRLADLYGRKPIFMATLILYSIGTALTALAPDWQFLAAVRFLTGLGLGGELPVAASLVSELSSEVHRGRNVVLLESFWSLGSIVAAAVAAFVFPAYGWRIPLALLSATALYALYLRRSVPESPLWLYYRDPKGAQAVAQMYGITVGPAPRHKLGELLSEYRRQTLVLLALWLLLAFGYYGVFLWLPTMIVRRGYSIVATFEYSFLMSLAQLPGYFTAAYLIDRLGRRKSISLFFLGSALSALAFASAPSTSALIASGVALNFFNLGAWGLIYAYTPESYPTDLRATGMGAGGAAARVGMIIGPLIPALVGYDPALFIFSISWIISAIIIIFGKETKIKNKNVIKTIF</sequence>
<dbReference type="GO" id="GO:0005886">
    <property type="term" value="C:plasma membrane"/>
    <property type="evidence" value="ECO:0007669"/>
    <property type="project" value="TreeGrafter"/>
</dbReference>
<dbReference type="InterPro" id="IPR005829">
    <property type="entry name" value="Sugar_transporter_CS"/>
</dbReference>
<keyword evidence="4 5" id="KW-0472">Membrane</keyword>
<name>G4RJM1_THETK</name>
<dbReference type="PaxDb" id="768679-TTX_1126"/>
<feature type="transmembrane region" description="Helical" evidence="5">
    <location>
        <begin position="333"/>
        <end position="355"/>
    </location>
</feature>
<dbReference type="InterPro" id="IPR036259">
    <property type="entry name" value="MFS_trans_sf"/>
</dbReference>
<dbReference type="InterPro" id="IPR005828">
    <property type="entry name" value="MFS_sugar_transport-like"/>
</dbReference>
<dbReference type="SUPFAM" id="SSF103473">
    <property type="entry name" value="MFS general substrate transporter"/>
    <property type="match status" value="1"/>
</dbReference>
<feature type="transmembrane region" description="Helical" evidence="5">
    <location>
        <begin position="245"/>
        <end position="270"/>
    </location>
</feature>
<proteinExistence type="predicted"/>
<evidence type="ECO:0000256" key="4">
    <source>
        <dbReference type="ARBA" id="ARBA00023136"/>
    </source>
</evidence>
<evidence type="ECO:0000256" key="5">
    <source>
        <dbReference type="SAM" id="Phobius"/>
    </source>
</evidence>
<feature type="transmembrane region" description="Helical" evidence="5">
    <location>
        <begin position="92"/>
        <end position="111"/>
    </location>
</feature>
<feature type="transmembrane region" description="Helical" evidence="5">
    <location>
        <begin position="282"/>
        <end position="301"/>
    </location>
</feature>
<keyword evidence="3 5" id="KW-1133">Transmembrane helix</keyword>
<feature type="transmembrane region" description="Helical" evidence="5">
    <location>
        <begin position="367"/>
        <end position="388"/>
    </location>
</feature>
<organism evidence="7 8">
    <name type="scientific">Thermoproteus tenax (strain ATCC 35583 / DSM 2078 / JCM 9277 / NBRC 100435 / Kra 1)</name>
    <dbReference type="NCBI Taxonomy" id="768679"/>
    <lineage>
        <taxon>Archaea</taxon>
        <taxon>Thermoproteota</taxon>
        <taxon>Thermoprotei</taxon>
        <taxon>Thermoproteales</taxon>
        <taxon>Thermoproteaceae</taxon>
        <taxon>Thermoproteus</taxon>
    </lineage>
</organism>
<dbReference type="KEGG" id="ttn:TTX_1126"/>
<feature type="transmembrane region" description="Helical" evidence="5">
    <location>
        <begin position="151"/>
        <end position="172"/>
    </location>
</feature>
<feature type="transmembrane region" description="Helical" evidence="5">
    <location>
        <begin position="310"/>
        <end position="327"/>
    </location>
</feature>
<accession>G4RJM1</accession>
<feature type="transmembrane region" description="Helical" evidence="5">
    <location>
        <begin position="63"/>
        <end position="80"/>
    </location>
</feature>
<dbReference type="PANTHER" id="PTHR23508:SF10">
    <property type="entry name" value="CARBOXYLIC ACID TRANSPORTER PROTEIN HOMOLOG"/>
    <property type="match status" value="1"/>
</dbReference>
<dbReference type="AlphaFoldDB" id="G4RJM1"/>
<protein>
    <submittedName>
        <fullName evidence="7">Transporter, MFS superfamily</fullName>
    </submittedName>
</protein>
<reference evidence="7 8" key="1">
    <citation type="journal article" date="2011" name="PLoS ONE">
        <title>The complete genome sequence of Thermoproteus tenax: a physiologically versatile member of the Crenarchaeota.</title>
        <authorList>
            <person name="Siebers B."/>
            <person name="Zaparty M."/>
            <person name="Raddatz G."/>
            <person name="Tjaden B."/>
            <person name="Albers S.V."/>
            <person name="Bell S.D."/>
            <person name="Blombach F."/>
            <person name="Kletzin A."/>
            <person name="Kyrpides N."/>
            <person name="Lanz C."/>
            <person name="Plagens A."/>
            <person name="Rampp M."/>
            <person name="Rosinus A."/>
            <person name="von Jan M."/>
            <person name="Makarova K.S."/>
            <person name="Klenk H.P."/>
            <person name="Schuster S.C."/>
            <person name="Hensel R."/>
        </authorList>
    </citation>
    <scope>NUCLEOTIDE SEQUENCE [LARGE SCALE GENOMIC DNA]</scope>
    <source>
        <strain evidence="8">ATCC 35583 / DSM 2078 / JCM 9277 / NBRC 100435 / Kra 1</strain>
    </source>
</reference>
<dbReference type="GO" id="GO:0046943">
    <property type="term" value="F:carboxylic acid transmembrane transporter activity"/>
    <property type="evidence" value="ECO:0007669"/>
    <property type="project" value="TreeGrafter"/>
</dbReference>
<dbReference type="PANTHER" id="PTHR23508">
    <property type="entry name" value="CARBOXYLIC ACID TRANSPORTER PROTEIN HOMOLOG"/>
    <property type="match status" value="1"/>
</dbReference>
<keyword evidence="2 5" id="KW-0812">Transmembrane</keyword>